<dbReference type="Pfam" id="PF05635">
    <property type="entry name" value="23S_rRNA_IVP"/>
    <property type="match status" value="1"/>
</dbReference>
<dbReference type="AlphaFoldDB" id="A0A178IEZ3"/>
<dbReference type="SUPFAM" id="SSF158446">
    <property type="entry name" value="IVS-encoded protein-like"/>
    <property type="match status" value="1"/>
</dbReference>
<accession>A0A178IEZ3</accession>
<dbReference type="Gene3D" id="1.20.1440.60">
    <property type="entry name" value="23S rRNA-intervening sequence"/>
    <property type="match status" value="1"/>
</dbReference>
<evidence type="ECO:0000313" key="1">
    <source>
        <dbReference type="EMBL" id="OAM87725.1"/>
    </source>
</evidence>
<proteinExistence type="predicted"/>
<keyword evidence="2" id="KW-1185">Reference proteome</keyword>
<dbReference type="InterPro" id="IPR036583">
    <property type="entry name" value="23S_rRNA_IVS_sf"/>
</dbReference>
<dbReference type="STRING" id="1184151.AW736_20885"/>
<dbReference type="PANTHER" id="PTHR38471">
    <property type="entry name" value="FOUR HELIX BUNDLE PROTEIN"/>
    <property type="match status" value="1"/>
</dbReference>
<dbReference type="PIRSF" id="PIRSF035652">
    <property type="entry name" value="CHP02436"/>
    <property type="match status" value="1"/>
</dbReference>
<gene>
    <name evidence="1" type="ORF">AW736_20885</name>
</gene>
<sequence length="135" mass="15147">MTEDELKLRTKQFALRILKVVDALPNTHAGRVIANQLGRSGTSVGANYRAVCRSRSTAEMISKLSVVEEEADESDFWLDITAEHGVMPAQKLDPLRKEASELVAIMVSSRKTLLRKTKSLARQRPIENRESKIEN</sequence>
<protein>
    <submittedName>
        <fullName evidence="1">Four helix bundle protein</fullName>
    </submittedName>
</protein>
<dbReference type="OrthoDB" id="285993at2"/>
<organism evidence="1 2">
    <name type="scientific">Termitidicoccus mucosus</name>
    <dbReference type="NCBI Taxonomy" id="1184151"/>
    <lineage>
        <taxon>Bacteria</taxon>
        <taxon>Pseudomonadati</taxon>
        <taxon>Verrucomicrobiota</taxon>
        <taxon>Opitutia</taxon>
        <taxon>Opitutales</taxon>
        <taxon>Opitutaceae</taxon>
        <taxon>Termitidicoccus</taxon>
    </lineage>
</organism>
<dbReference type="NCBIfam" id="TIGR02436">
    <property type="entry name" value="four helix bundle protein"/>
    <property type="match status" value="1"/>
</dbReference>
<comment type="caution">
    <text evidence="1">The sequence shown here is derived from an EMBL/GenBank/DDBJ whole genome shotgun (WGS) entry which is preliminary data.</text>
</comment>
<name>A0A178IEZ3_9BACT</name>
<evidence type="ECO:0000313" key="2">
    <source>
        <dbReference type="Proteomes" id="UP000078486"/>
    </source>
</evidence>
<dbReference type="InterPro" id="IPR012657">
    <property type="entry name" value="23S_rRNA-intervening_sequence"/>
</dbReference>
<dbReference type="RefSeq" id="WP_068772235.1">
    <property type="nucleotide sequence ID" value="NZ_CP109796.1"/>
</dbReference>
<dbReference type="PANTHER" id="PTHR38471:SF2">
    <property type="entry name" value="FOUR HELIX BUNDLE PROTEIN"/>
    <property type="match status" value="1"/>
</dbReference>
<dbReference type="EMBL" id="LRRQ01000160">
    <property type="protein sequence ID" value="OAM87725.1"/>
    <property type="molecule type" value="Genomic_DNA"/>
</dbReference>
<dbReference type="Proteomes" id="UP000078486">
    <property type="component" value="Unassembled WGS sequence"/>
</dbReference>
<reference evidence="1 2" key="1">
    <citation type="submission" date="2016-01" db="EMBL/GenBank/DDBJ databases">
        <title>High potential of lignocellulose degradation of a new Verrucomicrobia species.</title>
        <authorList>
            <person name="Wang Y."/>
            <person name="Shi Y."/>
            <person name="Qiu Z."/>
            <person name="Liu S."/>
            <person name="Yang H."/>
        </authorList>
    </citation>
    <scope>NUCLEOTIDE SEQUENCE [LARGE SCALE GENOMIC DNA]</scope>
    <source>
        <strain evidence="1 2">TSB47</strain>
    </source>
</reference>